<dbReference type="AlphaFoldDB" id="A0A6B3NJT7"/>
<evidence type="ECO:0000313" key="4">
    <source>
        <dbReference type="EMBL" id="NER62355.1"/>
    </source>
</evidence>
<dbReference type="InterPro" id="IPR002110">
    <property type="entry name" value="Ankyrin_rpt"/>
</dbReference>
<name>A0A6B3NJT7_9PSED</name>
<feature type="chain" id="PRO_5044630280" evidence="3">
    <location>
        <begin position="24"/>
        <end position="332"/>
    </location>
</feature>
<dbReference type="SUPFAM" id="SSF48403">
    <property type="entry name" value="Ankyrin repeat"/>
    <property type="match status" value="1"/>
</dbReference>
<sequence>MARPAIALRITLAVLALYATAAAGETRSARDTAELSKALYNAVGDYGYYKTPEELARVKLVLSQGATADTQTLVAAIYTKTPDALDLLIPTVKDIDAPIHTNGETLLMFALNRIKQAATDADVKMVESLIKAGANVNVIARGNSASPLELAASGGSHTYPQPELVKRLLAAGADATLLLGSDFSPLTGRGAGNLDVIKLLIDAGTDPYQVTTSGWTALHFVCQRPWDLNDTPDPQAAQRIALLLKKGNIDAFHEQKGRISVGTPLLEAARSYNPDCVKALIAAGASLKAPAYSPTYMAQYPETRQETVREYVLREAEKSPIVYSAKVAALFK</sequence>
<dbReference type="RefSeq" id="WP_163942350.1">
    <property type="nucleotide sequence ID" value="NZ_JAAHBU010000064.1"/>
</dbReference>
<gene>
    <name evidence="4" type="ORF">G3435_25185</name>
    <name evidence="5" type="ORF">G3436_05830</name>
</gene>
<dbReference type="SMART" id="SM00248">
    <property type="entry name" value="ANK"/>
    <property type="match status" value="5"/>
</dbReference>
<keyword evidence="3" id="KW-0732">Signal</keyword>
<dbReference type="GO" id="GO:0005737">
    <property type="term" value="C:cytoplasm"/>
    <property type="evidence" value="ECO:0007669"/>
    <property type="project" value="TreeGrafter"/>
</dbReference>
<evidence type="ECO:0000313" key="7">
    <source>
        <dbReference type="Proteomes" id="UP000482634"/>
    </source>
</evidence>
<accession>A0A6B3NJT7</accession>
<proteinExistence type="predicted"/>
<evidence type="ECO:0000256" key="1">
    <source>
        <dbReference type="ARBA" id="ARBA00022737"/>
    </source>
</evidence>
<keyword evidence="7" id="KW-1185">Reference proteome</keyword>
<dbReference type="PANTHER" id="PTHR24189">
    <property type="entry name" value="MYOTROPHIN"/>
    <property type="match status" value="1"/>
</dbReference>
<evidence type="ECO:0000256" key="2">
    <source>
        <dbReference type="ARBA" id="ARBA00023043"/>
    </source>
</evidence>
<dbReference type="Pfam" id="PF12796">
    <property type="entry name" value="Ank_2"/>
    <property type="match status" value="1"/>
</dbReference>
<reference evidence="6 7" key="1">
    <citation type="submission" date="2020-02" db="EMBL/GenBank/DDBJ databases">
        <title>Broccoli isolated Pseudomonas sp.</title>
        <authorList>
            <person name="Fujikawa T."/>
            <person name="Sawada H."/>
        </authorList>
    </citation>
    <scope>NUCLEOTIDE SEQUENCE [LARGE SCALE GENOMIC DNA]</scope>
    <source>
        <strain evidence="5 7">MAFF212427</strain>
        <strain evidence="4 6">MAFF212428</strain>
    </source>
</reference>
<organism evidence="5 7">
    <name type="scientific">Pseudomonas brassicae</name>
    <dbReference type="NCBI Taxonomy" id="2708063"/>
    <lineage>
        <taxon>Bacteria</taxon>
        <taxon>Pseudomonadati</taxon>
        <taxon>Pseudomonadota</taxon>
        <taxon>Gammaproteobacteria</taxon>
        <taxon>Pseudomonadales</taxon>
        <taxon>Pseudomonadaceae</taxon>
        <taxon>Pseudomonas</taxon>
    </lineage>
</organism>
<evidence type="ECO:0000256" key="3">
    <source>
        <dbReference type="SAM" id="SignalP"/>
    </source>
</evidence>
<dbReference type="Proteomes" id="UP000480410">
    <property type="component" value="Unassembled WGS sequence"/>
</dbReference>
<keyword evidence="2" id="KW-0040">ANK repeat</keyword>
<dbReference type="InterPro" id="IPR036770">
    <property type="entry name" value="Ankyrin_rpt-contain_sf"/>
</dbReference>
<dbReference type="Proteomes" id="UP000482634">
    <property type="component" value="Unassembled WGS sequence"/>
</dbReference>
<dbReference type="InterPro" id="IPR050745">
    <property type="entry name" value="Multifunctional_regulatory"/>
</dbReference>
<dbReference type="EMBL" id="JAAHBV010000760">
    <property type="protein sequence ID" value="NER62355.1"/>
    <property type="molecule type" value="Genomic_DNA"/>
</dbReference>
<feature type="signal peptide" evidence="3">
    <location>
        <begin position="1"/>
        <end position="23"/>
    </location>
</feature>
<evidence type="ECO:0000313" key="5">
    <source>
        <dbReference type="EMBL" id="NER63505.1"/>
    </source>
</evidence>
<protein>
    <submittedName>
        <fullName evidence="5">Uncharacterized protein</fullName>
    </submittedName>
</protein>
<keyword evidence="1" id="KW-0677">Repeat</keyword>
<evidence type="ECO:0000313" key="6">
    <source>
        <dbReference type="Proteomes" id="UP000480410"/>
    </source>
</evidence>
<dbReference type="PANTHER" id="PTHR24189:SF71">
    <property type="entry name" value="ANKYRIN REPEAT DOMAIN 39"/>
    <property type="match status" value="1"/>
</dbReference>
<accession>A0A6M0CXK8</accession>
<comment type="caution">
    <text evidence="5">The sequence shown here is derived from an EMBL/GenBank/DDBJ whole genome shotgun (WGS) entry which is preliminary data.</text>
</comment>
<dbReference type="Gene3D" id="1.25.40.20">
    <property type="entry name" value="Ankyrin repeat-containing domain"/>
    <property type="match status" value="2"/>
</dbReference>
<dbReference type="EMBL" id="JAAHBU010000064">
    <property type="protein sequence ID" value="NER63505.1"/>
    <property type="molecule type" value="Genomic_DNA"/>
</dbReference>